<proteinExistence type="predicted"/>
<feature type="non-terminal residue" evidence="2">
    <location>
        <position position="1"/>
    </location>
</feature>
<evidence type="ECO:0000256" key="1">
    <source>
        <dbReference type="SAM" id="MobiDB-lite"/>
    </source>
</evidence>
<gene>
    <name evidence="2" type="ORF">MSPICULIGERA_LOCUS20080</name>
</gene>
<dbReference type="EMBL" id="CATQJA010002664">
    <property type="protein sequence ID" value="CAJ0581931.1"/>
    <property type="molecule type" value="Genomic_DNA"/>
</dbReference>
<evidence type="ECO:0000313" key="2">
    <source>
        <dbReference type="EMBL" id="CAJ0581931.1"/>
    </source>
</evidence>
<sequence>MEDIFMSLECQRVTVIRIRAPPWLARASGVLLVAGVGSYCAYRICTRYLGRRFVWMLMDSGRFDQVPTADLRHLHPSHVEVEELDSDDEGDKNSESEWLSRVSVSRPASEMSLNRLQRVRRSVRANGLLGLQARTPRSGVLRREGASVAGSSRSKRDNSPSIGSECSASLQIVWEDNGQQWDDEFAHDAQTSQAGHPRHPVHSRLLALDAESYGDLCSVFDDVLSMTTREDQIDAQHDWAEADFRENDAEQETPRRRIPSEAMSAIDPSNEVLQKCMTDSKYMYQQVMLGSEFDNSSECGSVISGRSKFSTKNFKKLFPQSNTQGLWNLADSKNCVVPDDTPTSSHDPMTDSGLSSGLRSTEGISQMGKSLFDSAIGGDIFSSEEDLRNADKPENDRERIRSQVVSKVEAGQFSSNMSVASLEWFDDDALREEIDQPNVSALTGPAAVASRVPVGGQEWDFESKSGSSKALSSEPGLIARDIRTSRRPQKSRDTMVFACEKLQLHSRVFKKIQSLYTRQHLRRIGEKCLTTEDFLASFLSSSIYHNLPALNKLTAVSLNKLLATALQRYNVLQRFSDAGQRLEQFCKFVSDTSTPSTSVEENVESLRLILLLHSIELWESDGPDVSWWPAEHPGESVDRLWSHRFDQGLVHLISWVFRCRFEVLENGTRASSPVDEKKPVILRIGDPSHPSLNYLLHQSAFYPLYIVPEQA</sequence>
<protein>
    <submittedName>
        <fullName evidence="2">Uncharacterized protein</fullName>
    </submittedName>
</protein>
<feature type="region of interest" description="Disordered" evidence="1">
    <location>
        <begin position="139"/>
        <end position="164"/>
    </location>
</feature>
<keyword evidence="3" id="KW-1185">Reference proteome</keyword>
<evidence type="ECO:0000313" key="3">
    <source>
        <dbReference type="Proteomes" id="UP001177023"/>
    </source>
</evidence>
<feature type="region of interest" description="Disordered" evidence="1">
    <location>
        <begin position="337"/>
        <end position="360"/>
    </location>
</feature>
<feature type="compositionally biased region" description="Polar residues" evidence="1">
    <location>
        <begin position="341"/>
        <end position="360"/>
    </location>
</feature>
<dbReference type="Proteomes" id="UP001177023">
    <property type="component" value="Unassembled WGS sequence"/>
</dbReference>
<name>A0AA36D6Y1_9BILA</name>
<accession>A0AA36D6Y1</accession>
<reference evidence="2" key="1">
    <citation type="submission" date="2023-06" db="EMBL/GenBank/DDBJ databases">
        <authorList>
            <person name="Delattre M."/>
        </authorList>
    </citation>
    <scope>NUCLEOTIDE SEQUENCE</scope>
    <source>
        <strain evidence="2">AF72</strain>
    </source>
</reference>
<feature type="region of interest" description="Disordered" evidence="1">
    <location>
        <begin position="80"/>
        <end position="101"/>
    </location>
</feature>
<comment type="caution">
    <text evidence="2">The sequence shown here is derived from an EMBL/GenBank/DDBJ whole genome shotgun (WGS) entry which is preliminary data.</text>
</comment>
<organism evidence="2 3">
    <name type="scientific">Mesorhabditis spiculigera</name>
    <dbReference type="NCBI Taxonomy" id="96644"/>
    <lineage>
        <taxon>Eukaryota</taxon>
        <taxon>Metazoa</taxon>
        <taxon>Ecdysozoa</taxon>
        <taxon>Nematoda</taxon>
        <taxon>Chromadorea</taxon>
        <taxon>Rhabditida</taxon>
        <taxon>Rhabditina</taxon>
        <taxon>Rhabditomorpha</taxon>
        <taxon>Rhabditoidea</taxon>
        <taxon>Rhabditidae</taxon>
        <taxon>Mesorhabditinae</taxon>
        <taxon>Mesorhabditis</taxon>
    </lineage>
</organism>
<dbReference type="AlphaFoldDB" id="A0AA36D6Y1"/>